<dbReference type="GO" id="GO:0003824">
    <property type="term" value="F:catalytic activity"/>
    <property type="evidence" value="ECO:0007669"/>
    <property type="project" value="InterPro"/>
</dbReference>
<evidence type="ECO:0000259" key="1">
    <source>
        <dbReference type="Pfam" id="PF01557"/>
    </source>
</evidence>
<dbReference type="EMBL" id="LAZR01041417">
    <property type="protein sequence ID" value="KKL12044.1"/>
    <property type="molecule type" value="Genomic_DNA"/>
</dbReference>
<dbReference type="Gene3D" id="3.90.850.10">
    <property type="entry name" value="Fumarylacetoacetase-like, C-terminal domain"/>
    <property type="match status" value="1"/>
</dbReference>
<feature type="non-terminal residue" evidence="2">
    <location>
        <position position="198"/>
    </location>
</feature>
<comment type="caution">
    <text evidence="2">The sequence shown here is derived from an EMBL/GenBank/DDBJ whole genome shotgun (WGS) entry which is preliminary data.</text>
</comment>
<organism evidence="2">
    <name type="scientific">marine sediment metagenome</name>
    <dbReference type="NCBI Taxonomy" id="412755"/>
    <lineage>
        <taxon>unclassified sequences</taxon>
        <taxon>metagenomes</taxon>
        <taxon>ecological metagenomes</taxon>
    </lineage>
</organism>
<dbReference type="InterPro" id="IPR011234">
    <property type="entry name" value="Fumarylacetoacetase-like_C"/>
</dbReference>
<dbReference type="PANTHER" id="PTHR43211">
    <property type="entry name" value="FUMARYLACETOACETATE HYDROLASE"/>
    <property type="match status" value="1"/>
</dbReference>
<dbReference type="SUPFAM" id="SSF56529">
    <property type="entry name" value="FAH"/>
    <property type="match status" value="1"/>
</dbReference>
<sequence>MISTEEFLGAPQFLDGSAYLNHVQLVRKARGAEMPEEFWTDPLMYQGCSQFIGPTEPIKVISEDYGIDYEAEVGIIVDYVPMGTLVEDAEKYIQYVVLINDVSLRNLIPSELSKGFGFLHGKPPSSLSPYALTPEELGENWRDCKLHLPLCSWINDFLYGEPNAGVDMNFNFAELIAHAAKTRDLVERTIIGSGTVSN</sequence>
<accession>A0A0F9AR35</accession>
<gene>
    <name evidence="2" type="ORF">LCGC14_2539720</name>
</gene>
<protein>
    <recommendedName>
        <fullName evidence="1">Fumarylacetoacetase-like C-terminal domain-containing protein</fullName>
    </recommendedName>
</protein>
<reference evidence="2" key="1">
    <citation type="journal article" date="2015" name="Nature">
        <title>Complex archaea that bridge the gap between prokaryotes and eukaryotes.</title>
        <authorList>
            <person name="Spang A."/>
            <person name="Saw J.H."/>
            <person name="Jorgensen S.L."/>
            <person name="Zaremba-Niedzwiedzka K."/>
            <person name="Martijn J."/>
            <person name="Lind A.E."/>
            <person name="van Eijk R."/>
            <person name="Schleper C."/>
            <person name="Guy L."/>
            <person name="Ettema T.J."/>
        </authorList>
    </citation>
    <scope>NUCLEOTIDE SEQUENCE</scope>
</reference>
<name>A0A0F9AR35_9ZZZZ</name>
<dbReference type="Pfam" id="PF01557">
    <property type="entry name" value="FAA_hydrolase"/>
    <property type="match status" value="1"/>
</dbReference>
<evidence type="ECO:0000313" key="2">
    <source>
        <dbReference type="EMBL" id="KKL12044.1"/>
    </source>
</evidence>
<dbReference type="InterPro" id="IPR036663">
    <property type="entry name" value="Fumarylacetoacetase_C_sf"/>
</dbReference>
<dbReference type="PANTHER" id="PTHR43211:SF1">
    <property type="entry name" value="BLL6422 PROTEIN"/>
    <property type="match status" value="1"/>
</dbReference>
<dbReference type="AlphaFoldDB" id="A0A0F9AR35"/>
<proteinExistence type="predicted"/>
<feature type="domain" description="Fumarylacetoacetase-like C-terminal" evidence="1">
    <location>
        <begin position="15"/>
        <end position="197"/>
    </location>
</feature>